<keyword evidence="11" id="KW-1185">Reference proteome</keyword>
<dbReference type="PANTHER" id="PTHR46749">
    <property type="entry name" value="COMPLEX III ASSEMBLY FACTOR LYRM7"/>
    <property type="match status" value="1"/>
</dbReference>
<comment type="similarity">
    <text evidence="2">Belongs to the complex I LYR family.</text>
</comment>
<reference evidence="11" key="1">
    <citation type="submission" date="2013-09" db="EMBL/GenBank/DDBJ databases">
        <title>The Genome Sequence of Anopheles culicifacies species A.</title>
        <authorList>
            <consortium name="The Broad Institute Genomics Platform"/>
            <person name="Neafsey D.E."/>
            <person name="Besansky N."/>
            <person name="Howell P."/>
            <person name="Walton C."/>
            <person name="Young S.K."/>
            <person name="Zeng Q."/>
            <person name="Gargeya S."/>
            <person name="Fitzgerald M."/>
            <person name="Haas B."/>
            <person name="Abouelleil A."/>
            <person name="Allen A.W."/>
            <person name="Alvarado L."/>
            <person name="Arachchi H.M."/>
            <person name="Berlin A.M."/>
            <person name="Chapman S.B."/>
            <person name="Gainer-Dewar J."/>
            <person name="Goldberg J."/>
            <person name="Griggs A."/>
            <person name="Gujja S."/>
            <person name="Hansen M."/>
            <person name="Howarth C."/>
            <person name="Imamovic A."/>
            <person name="Ireland A."/>
            <person name="Larimer J."/>
            <person name="McCowan C."/>
            <person name="Murphy C."/>
            <person name="Pearson M."/>
            <person name="Poon T.W."/>
            <person name="Priest M."/>
            <person name="Roberts A."/>
            <person name="Saif S."/>
            <person name="Shea T."/>
            <person name="Sisk P."/>
            <person name="Sykes S."/>
            <person name="Wortman J."/>
            <person name="Nusbaum C."/>
            <person name="Birren B."/>
        </authorList>
    </citation>
    <scope>NUCLEOTIDE SEQUENCE [LARGE SCALE GENOMIC DNA]</scope>
    <source>
        <strain evidence="11">A-37</strain>
    </source>
</reference>
<evidence type="ECO:0000256" key="3">
    <source>
        <dbReference type="ARBA" id="ARBA00023128"/>
    </source>
</evidence>
<dbReference type="EnsemblMetazoa" id="ACUA002479-RA">
    <property type="protein sequence ID" value="ACUA002479-PA"/>
    <property type="gene ID" value="ACUA002479"/>
</dbReference>
<evidence type="ECO:0000313" key="10">
    <source>
        <dbReference type="EnsemblMetazoa" id="ACUA002479-PA"/>
    </source>
</evidence>
<dbReference type="InterPro" id="IPR045298">
    <property type="entry name" value="Complex1_LYR_LYRM7"/>
</dbReference>
<dbReference type="PANTHER" id="PTHR46749:SF1">
    <property type="entry name" value="COMPLEX III ASSEMBLY FACTOR LYRM7"/>
    <property type="match status" value="1"/>
</dbReference>
<evidence type="ECO:0000256" key="5">
    <source>
        <dbReference type="ARBA" id="ARBA00025430"/>
    </source>
</evidence>
<sequence>MIAVSNRLQALRWYKILQRTKNEVFSGDFRTISAARQRIREEFIKNKDIKDEQQIKEKIQIAKDVDVELRSSVVQAVRKQPTVFERKQRKYPEIYNPVSENCIRTTMIEVIAATTYDRKVRFVFSVDADRGMVLHLLTLEISFMSKVIIPQA</sequence>
<accession>A0A182LUT1</accession>
<evidence type="ECO:0000259" key="9">
    <source>
        <dbReference type="Pfam" id="PF05347"/>
    </source>
</evidence>
<dbReference type="VEuPathDB" id="VectorBase:ACUA002479"/>
<evidence type="ECO:0000256" key="8">
    <source>
        <dbReference type="ARBA" id="ARBA00031830"/>
    </source>
</evidence>
<dbReference type="AlphaFoldDB" id="A0A182LUT1"/>
<dbReference type="Pfam" id="PF05347">
    <property type="entry name" value="Complex1_LYR"/>
    <property type="match status" value="1"/>
</dbReference>
<dbReference type="Proteomes" id="UP000075883">
    <property type="component" value="Unassembled WGS sequence"/>
</dbReference>
<protein>
    <recommendedName>
        <fullName evidence="7">Complex III assembly factor LYRM7</fullName>
    </recommendedName>
    <alternativeName>
        <fullName evidence="8">LYR motif-containing protein 7</fullName>
    </alternativeName>
</protein>
<evidence type="ECO:0000256" key="7">
    <source>
        <dbReference type="ARBA" id="ARBA00026165"/>
    </source>
</evidence>
<evidence type="ECO:0000256" key="4">
    <source>
        <dbReference type="ARBA" id="ARBA00023186"/>
    </source>
</evidence>
<evidence type="ECO:0000256" key="6">
    <source>
        <dbReference type="ARBA" id="ARBA00025809"/>
    </source>
</evidence>
<dbReference type="InterPro" id="IPR050435">
    <property type="entry name" value="MZM1/LYRM7"/>
</dbReference>
<proteinExistence type="inferred from homology"/>
<evidence type="ECO:0000256" key="2">
    <source>
        <dbReference type="ARBA" id="ARBA00009508"/>
    </source>
</evidence>
<comment type="function">
    <text evidence="5">Assembly factor required for Rieske Fe-S protein UQCRFS1 incorporation into the cytochrome b-c1 (CIII) complex. Functions as a chaperone, binding to this subunit within the mitochondrial matrix and stabilizing it prior to its translocation and insertion into the late CIII dimeric intermediate within the mitochondrial inner membrane.</text>
</comment>
<dbReference type="InterPro" id="IPR008011">
    <property type="entry name" value="Complex1_LYR_dom"/>
</dbReference>
<name>A0A182LUT1_9DIPT</name>
<evidence type="ECO:0000256" key="1">
    <source>
        <dbReference type="ARBA" id="ARBA00004305"/>
    </source>
</evidence>
<organism evidence="10 11">
    <name type="scientific">Anopheles culicifacies</name>
    <dbReference type="NCBI Taxonomy" id="139723"/>
    <lineage>
        <taxon>Eukaryota</taxon>
        <taxon>Metazoa</taxon>
        <taxon>Ecdysozoa</taxon>
        <taxon>Arthropoda</taxon>
        <taxon>Hexapoda</taxon>
        <taxon>Insecta</taxon>
        <taxon>Pterygota</taxon>
        <taxon>Neoptera</taxon>
        <taxon>Endopterygota</taxon>
        <taxon>Diptera</taxon>
        <taxon>Nematocera</taxon>
        <taxon>Culicoidea</taxon>
        <taxon>Culicidae</taxon>
        <taxon>Anophelinae</taxon>
        <taxon>Anopheles</taxon>
        <taxon>culicifacies species complex</taxon>
    </lineage>
</organism>
<keyword evidence="3" id="KW-0496">Mitochondrion</keyword>
<dbReference type="GO" id="GO:0034551">
    <property type="term" value="P:mitochondrial respiratory chain complex III assembly"/>
    <property type="evidence" value="ECO:0007669"/>
    <property type="project" value="InterPro"/>
</dbReference>
<comment type="subcellular location">
    <subcellularLocation>
        <location evidence="1">Mitochondrion matrix</location>
    </subcellularLocation>
</comment>
<feature type="domain" description="Complex 1 LYR protein" evidence="9">
    <location>
        <begin position="9"/>
        <end position="64"/>
    </location>
</feature>
<comment type="subunit">
    <text evidence="6">Interacts with UQCRFS1.</text>
</comment>
<dbReference type="CDD" id="cd20267">
    <property type="entry name" value="Complex1_LYR_LYRM7"/>
    <property type="match status" value="1"/>
</dbReference>
<dbReference type="EMBL" id="AXCM01007313">
    <property type="status" value="NOT_ANNOTATED_CDS"/>
    <property type="molecule type" value="Genomic_DNA"/>
</dbReference>
<dbReference type="GO" id="GO:0044183">
    <property type="term" value="F:protein folding chaperone"/>
    <property type="evidence" value="ECO:0007669"/>
    <property type="project" value="TreeGrafter"/>
</dbReference>
<dbReference type="GO" id="GO:0005759">
    <property type="term" value="C:mitochondrial matrix"/>
    <property type="evidence" value="ECO:0007669"/>
    <property type="project" value="UniProtKB-SubCell"/>
</dbReference>
<keyword evidence="4" id="KW-0143">Chaperone</keyword>
<reference evidence="10" key="2">
    <citation type="submission" date="2020-05" db="UniProtKB">
        <authorList>
            <consortium name="EnsemblMetazoa"/>
        </authorList>
    </citation>
    <scope>IDENTIFICATION</scope>
    <source>
        <strain evidence="10">A-37</strain>
    </source>
</reference>
<evidence type="ECO:0000313" key="11">
    <source>
        <dbReference type="Proteomes" id="UP000075883"/>
    </source>
</evidence>
<dbReference type="STRING" id="139723.A0A182LUT1"/>